<dbReference type="AlphaFoldDB" id="A0AA38L8E3"/>
<feature type="non-terminal residue" evidence="2">
    <location>
        <position position="1"/>
    </location>
</feature>
<evidence type="ECO:0000313" key="3">
    <source>
        <dbReference type="Proteomes" id="UP000824469"/>
    </source>
</evidence>
<dbReference type="Proteomes" id="UP000824469">
    <property type="component" value="Unassembled WGS sequence"/>
</dbReference>
<feature type="compositionally biased region" description="Basic and acidic residues" evidence="1">
    <location>
        <begin position="31"/>
        <end position="46"/>
    </location>
</feature>
<keyword evidence="3" id="KW-1185">Reference proteome</keyword>
<name>A0AA38L8E3_TAXCH</name>
<reference evidence="2 3" key="1">
    <citation type="journal article" date="2021" name="Nat. Plants">
        <title>The Taxus genome provides insights into paclitaxel biosynthesis.</title>
        <authorList>
            <person name="Xiong X."/>
            <person name="Gou J."/>
            <person name="Liao Q."/>
            <person name="Li Y."/>
            <person name="Zhou Q."/>
            <person name="Bi G."/>
            <person name="Li C."/>
            <person name="Du R."/>
            <person name="Wang X."/>
            <person name="Sun T."/>
            <person name="Guo L."/>
            <person name="Liang H."/>
            <person name="Lu P."/>
            <person name="Wu Y."/>
            <person name="Zhang Z."/>
            <person name="Ro D.K."/>
            <person name="Shang Y."/>
            <person name="Huang S."/>
            <person name="Yan J."/>
        </authorList>
    </citation>
    <scope>NUCLEOTIDE SEQUENCE [LARGE SCALE GENOMIC DNA]</scope>
    <source>
        <strain evidence="2">Ta-2019</strain>
    </source>
</reference>
<sequence>VSVEVEARLFGRNERIRFLEELEKEEELEKKEEELEEKANDLKQEDLISAQLK</sequence>
<organism evidence="2 3">
    <name type="scientific">Taxus chinensis</name>
    <name type="common">Chinese yew</name>
    <name type="synonym">Taxus wallichiana var. chinensis</name>
    <dbReference type="NCBI Taxonomy" id="29808"/>
    <lineage>
        <taxon>Eukaryota</taxon>
        <taxon>Viridiplantae</taxon>
        <taxon>Streptophyta</taxon>
        <taxon>Embryophyta</taxon>
        <taxon>Tracheophyta</taxon>
        <taxon>Spermatophyta</taxon>
        <taxon>Pinopsida</taxon>
        <taxon>Pinidae</taxon>
        <taxon>Conifers II</taxon>
        <taxon>Cupressales</taxon>
        <taxon>Taxaceae</taxon>
        <taxon>Taxus</taxon>
    </lineage>
</organism>
<proteinExistence type="predicted"/>
<evidence type="ECO:0000256" key="1">
    <source>
        <dbReference type="SAM" id="MobiDB-lite"/>
    </source>
</evidence>
<accession>A0AA38L8E3</accession>
<feature type="region of interest" description="Disordered" evidence="1">
    <location>
        <begin position="31"/>
        <end position="53"/>
    </location>
</feature>
<comment type="caution">
    <text evidence="2">The sequence shown here is derived from an EMBL/GenBank/DDBJ whole genome shotgun (WGS) entry which is preliminary data.</text>
</comment>
<feature type="non-terminal residue" evidence="2">
    <location>
        <position position="53"/>
    </location>
</feature>
<gene>
    <name evidence="2" type="ORF">KI387_026725</name>
</gene>
<evidence type="ECO:0000313" key="2">
    <source>
        <dbReference type="EMBL" id="KAH9311690.1"/>
    </source>
</evidence>
<dbReference type="EMBL" id="JAHRHJ020000006">
    <property type="protein sequence ID" value="KAH9311690.1"/>
    <property type="molecule type" value="Genomic_DNA"/>
</dbReference>
<protein>
    <submittedName>
        <fullName evidence="2">Uncharacterized protein</fullName>
    </submittedName>
</protein>